<dbReference type="GO" id="GO:0005886">
    <property type="term" value="C:plasma membrane"/>
    <property type="evidence" value="ECO:0007669"/>
    <property type="project" value="TreeGrafter"/>
</dbReference>
<keyword evidence="2 5" id="KW-0812">Transmembrane</keyword>
<dbReference type="Proteomes" id="UP000317155">
    <property type="component" value="Unassembled WGS sequence"/>
</dbReference>
<keyword evidence="8" id="KW-1185">Reference proteome</keyword>
<feature type="transmembrane region" description="Helical" evidence="5">
    <location>
        <begin position="270"/>
        <end position="287"/>
    </location>
</feature>
<feature type="transmembrane region" description="Helical" evidence="5">
    <location>
        <begin position="361"/>
        <end position="385"/>
    </location>
</feature>
<feature type="transmembrane region" description="Helical" evidence="5">
    <location>
        <begin position="438"/>
        <end position="455"/>
    </location>
</feature>
<reference evidence="7 8" key="1">
    <citation type="submission" date="2019-07" db="EMBL/GenBank/DDBJ databases">
        <title>Insights of Desulfuromonas acetexigens electromicrobiology.</title>
        <authorList>
            <person name="Katuri K."/>
            <person name="Sapireddy V."/>
            <person name="Shaw D.R."/>
            <person name="Saikaly P."/>
        </authorList>
    </citation>
    <scope>NUCLEOTIDE SEQUENCE [LARGE SCALE GENOMIC DNA]</scope>
    <source>
        <strain evidence="7 8">2873</strain>
    </source>
</reference>
<feature type="transmembrane region" description="Helical" evidence="5">
    <location>
        <begin position="155"/>
        <end position="172"/>
    </location>
</feature>
<dbReference type="InterPro" id="IPR001898">
    <property type="entry name" value="SLC13A/DASS"/>
</dbReference>
<dbReference type="InterPro" id="IPR014710">
    <property type="entry name" value="RmlC-like_jellyroll"/>
</dbReference>
<keyword evidence="3 5" id="KW-1133">Transmembrane helix</keyword>
<gene>
    <name evidence="7" type="ORF">FL622_12325</name>
</gene>
<feature type="transmembrane region" description="Helical" evidence="5">
    <location>
        <begin position="179"/>
        <end position="199"/>
    </location>
</feature>
<feature type="transmembrane region" description="Helical" evidence="5">
    <location>
        <begin position="529"/>
        <end position="556"/>
    </location>
</feature>
<feature type="transmembrane region" description="Helical" evidence="5">
    <location>
        <begin position="413"/>
        <end position="432"/>
    </location>
</feature>
<dbReference type="PROSITE" id="PS50042">
    <property type="entry name" value="CNMP_BINDING_3"/>
    <property type="match status" value="1"/>
</dbReference>
<dbReference type="Gene3D" id="2.60.120.10">
    <property type="entry name" value="Jelly Rolls"/>
    <property type="match status" value="1"/>
</dbReference>
<dbReference type="CDD" id="cd00038">
    <property type="entry name" value="CAP_ED"/>
    <property type="match status" value="1"/>
</dbReference>
<name>A0A550J915_9BACT</name>
<dbReference type="InterPro" id="IPR000595">
    <property type="entry name" value="cNMP-bd_dom"/>
</dbReference>
<evidence type="ECO:0000313" key="8">
    <source>
        <dbReference type="Proteomes" id="UP000317155"/>
    </source>
</evidence>
<comment type="subcellular location">
    <subcellularLocation>
        <location evidence="1">Membrane</location>
        <topology evidence="1">Multi-pass membrane protein</topology>
    </subcellularLocation>
</comment>
<dbReference type="PANTHER" id="PTHR43652">
    <property type="entry name" value="BASIC AMINO ACID ANTIPORTER YFCC-RELATED"/>
    <property type="match status" value="1"/>
</dbReference>
<feature type="transmembrane region" description="Helical" evidence="5">
    <location>
        <begin position="467"/>
        <end position="484"/>
    </location>
</feature>
<dbReference type="InterPro" id="IPR018490">
    <property type="entry name" value="cNMP-bd_dom_sf"/>
</dbReference>
<evidence type="ECO:0000256" key="2">
    <source>
        <dbReference type="ARBA" id="ARBA00022692"/>
    </source>
</evidence>
<protein>
    <submittedName>
        <fullName evidence="7">TRAP transporter large permease subunit</fullName>
    </submittedName>
</protein>
<dbReference type="AlphaFoldDB" id="A0A550J915"/>
<dbReference type="Pfam" id="PF00027">
    <property type="entry name" value="cNMP_binding"/>
    <property type="match status" value="1"/>
</dbReference>
<evidence type="ECO:0000256" key="1">
    <source>
        <dbReference type="ARBA" id="ARBA00004141"/>
    </source>
</evidence>
<sequence length="615" mass="67444">MSSLDAAETLLSIPLFRDCSRQGLARLLPHVTERLLAPAESLQSFGATAEATFLILEGEFELDLGCGRKARIAGGFLGEEAGIGLADYQATATALGPARVLAIPGPSLRKLAEETKSVLTALLESLSERGQEGRSRERVGAVAAAVKDKGGARVLSGWLLATAVPFAVFFLLRNAPDIAGVQTAYLLAVVSSAVVMWVFRLLPDFVPALFAVLGIVLLNLTPPEVALSGFSSDTFFMALSIFALSVVTTTSGFSYRVLLWLLRLGPPNKIWYNLSLFIAGVILTPIVPTANGRVAIVAPFFNDLAGTLGKDSCANEKQRLAVSVLSGISLLSSVFMSAKSINFVIFGFLPLQDQAQFQWVYWFFAASVCGIVLTLLYLLLAWLIFRNPSRPTMSRELIADQLRILGKMKSSEWASFLGLLLMLAAVLTVSLHGVEVPWITFAIMYVLLMFGFLDVREFRKSIDWSFLVYLGALISLVEAIRYVDADAWFTSQFSWLTAYMREDFSIFILLLALAIFLVRLALPINATVVVFATFLMPSAVAVGVNPWLVGFVILLLGESFIWPFQSSYYLQFASMTEATMPMDSPRLILFHALLWPAKLLAIYASFPFWHYLGIL</sequence>
<evidence type="ECO:0000256" key="4">
    <source>
        <dbReference type="ARBA" id="ARBA00023136"/>
    </source>
</evidence>
<feature type="transmembrane region" description="Helical" evidence="5">
    <location>
        <begin position="320"/>
        <end position="349"/>
    </location>
</feature>
<comment type="caution">
    <text evidence="7">The sequence shown here is derived from an EMBL/GenBank/DDBJ whole genome shotgun (WGS) entry which is preliminary data.</text>
</comment>
<dbReference type="PANTHER" id="PTHR43652:SF2">
    <property type="entry name" value="BASIC AMINO ACID ANTIPORTER YFCC-RELATED"/>
    <property type="match status" value="1"/>
</dbReference>
<keyword evidence="4 5" id="KW-0472">Membrane</keyword>
<dbReference type="Pfam" id="PF00939">
    <property type="entry name" value="Na_sulph_symp"/>
    <property type="match status" value="1"/>
</dbReference>
<dbReference type="GO" id="GO:0022857">
    <property type="term" value="F:transmembrane transporter activity"/>
    <property type="evidence" value="ECO:0007669"/>
    <property type="project" value="InterPro"/>
</dbReference>
<evidence type="ECO:0000259" key="6">
    <source>
        <dbReference type="PROSITE" id="PS50042"/>
    </source>
</evidence>
<dbReference type="OrthoDB" id="1954618at2"/>
<evidence type="ECO:0000313" key="7">
    <source>
        <dbReference type="EMBL" id="TRO79691.1"/>
    </source>
</evidence>
<feature type="transmembrane region" description="Helical" evidence="5">
    <location>
        <begin position="504"/>
        <end position="522"/>
    </location>
</feature>
<dbReference type="EMBL" id="VJVV01000009">
    <property type="protein sequence ID" value="TRO79691.1"/>
    <property type="molecule type" value="Genomic_DNA"/>
</dbReference>
<dbReference type="RefSeq" id="WP_092058750.1">
    <property type="nucleotide sequence ID" value="NZ_FOJJ01000041.1"/>
</dbReference>
<accession>A0A550J915</accession>
<feature type="transmembrane region" description="Helical" evidence="5">
    <location>
        <begin position="588"/>
        <end position="612"/>
    </location>
</feature>
<feature type="transmembrane region" description="Helical" evidence="5">
    <location>
        <begin position="205"/>
        <end position="222"/>
    </location>
</feature>
<feature type="domain" description="Cyclic nucleotide-binding" evidence="6">
    <location>
        <begin position="15"/>
        <end position="129"/>
    </location>
</feature>
<evidence type="ECO:0000256" key="5">
    <source>
        <dbReference type="SAM" id="Phobius"/>
    </source>
</evidence>
<dbReference type="SUPFAM" id="SSF51206">
    <property type="entry name" value="cAMP-binding domain-like"/>
    <property type="match status" value="1"/>
</dbReference>
<evidence type="ECO:0000256" key="3">
    <source>
        <dbReference type="ARBA" id="ARBA00022989"/>
    </source>
</evidence>
<feature type="transmembrane region" description="Helical" evidence="5">
    <location>
        <begin position="234"/>
        <end position="258"/>
    </location>
</feature>
<dbReference type="InterPro" id="IPR051679">
    <property type="entry name" value="DASS-Related_Transporters"/>
</dbReference>
<organism evidence="7 8">
    <name type="scientific">Trichloromonas acetexigens</name>
    <dbReference type="NCBI Taxonomy" id="38815"/>
    <lineage>
        <taxon>Bacteria</taxon>
        <taxon>Pseudomonadati</taxon>
        <taxon>Thermodesulfobacteriota</taxon>
        <taxon>Desulfuromonadia</taxon>
        <taxon>Desulfuromonadales</taxon>
        <taxon>Trichloromonadaceae</taxon>
        <taxon>Trichloromonas</taxon>
    </lineage>
</organism>
<proteinExistence type="predicted"/>